<evidence type="ECO:0000313" key="5">
    <source>
        <dbReference type="EMBL" id="VFR72828.1"/>
    </source>
</evidence>
<dbReference type="EMBL" id="CAADID010000007">
    <property type="protein sequence ID" value="VFR58947.1"/>
    <property type="molecule type" value="Genomic_DNA"/>
</dbReference>
<dbReference type="InterPro" id="IPR011250">
    <property type="entry name" value="OMP/PagP_B-barrel"/>
</dbReference>
<accession>A0A484PKX3</accession>
<dbReference type="Pfam" id="PF03922">
    <property type="entry name" value="OmpW"/>
    <property type="match status" value="1"/>
</dbReference>
<name>A0A484PKX3_9ZZZZ</name>
<dbReference type="PANTHER" id="PTHR36920">
    <property type="match status" value="1"/>
</dbReference>
<evidence type="ECO:0000313" key="8">
    <source>
        <dbReference type="EMBL" id="VFS34031.1"/>
    </source>
</evidence>
<gene>
    <name evidence="1" type="ORF">AMP9_1903</name>
    <name evidence="2" type="ORF">ANT2_1929</name>
    <name evidence="4" type="ORF">ANT3_1931</name>
    <name evidence="3" type="ORF">BRI6_2046</name>
    <name evidence="5" type="ORF">BRI9_2101</name>
    <name evidence="6" type="ORF">IVO3_2099</name>
    <name evidence="7" type="ORF">RAN3_1922</name>
    <name evidence="8" type="ORF">RAN7_2073</name>
</gene>
<evidence type="ECO:0000313" key="6">
    <source>
        <dbReference type="EMBL" id="VFR83348.1"/>
    </source>
</evidence>
<protein>
    <submittedName>
        <fullName evidence="1">Outer membrane protein W</fullName>
    </submittedName>
</protein>
<dbReference type="EMBL" id="CAADIP010000012">
    <property type="protein sequence ID" value="VFR83348.1"/>
    <property type="molecule type" value="Genomic_DNA"/>
</dbReference>
<dbReference type="SUPFAM" id="SSF56925">
    <property type="entry name" value="OMPA-like"/>
    <property type="match status" value="1"/>
</dbReference>
<dbReference type="PANTHER" id="PTHR36920:SF1">
    <property type="entry name" value="OUTER MEMBRANE PROTEIN W"/>
    <property type="match status" value="1"/>
</dbReference>
<dbReference type="EMBL" id="CAADII010000003">
    <property type="protein sequence ID" value="VFR52775.1"/>
    <property type="molecule type" value="Genomic_DNA"/>
</dbReference>
<dbReference type="AlphaFoldDB" id="A0A484PKX3"/>
<proteinExistence type="predicted"/>
<dbReference type="EMBL" id="CAADIZ010000073">
    <property type="protein sequence ID" value="VFS34031.1"/>
    <property type="molecule type" value="Genomic_DNA"/>
</dbReference>
<dbReference type="EMBL" id="CAADIO010000038">
    <property type="protein sequence ID" value="VFR94042.1"/>
    <property type="molecule type" value="Genomic_DNA"/>
</dbReference>
<dbReference type="EMBL" id="CAADHY010000018">
    <property type="protein sequence ID" value="VFR25237.1"/>
    <property type="molecule type" value="Genomic_DNA"/>
</dbReference>
<dbReference type="GO" id="GO:0019867">
    <property type="term" value="C:outer membrane"/>
    <property type="evidence" value="ECO:0007669"/>
    <property type="project" value="InterPro"/>
</dbReference>
<evidence type="ECO:0000313" key="3">
    <source>
        <dbReference type="EMBL" id="VFR52775.1"/>
    </source>
</evidence>
<reference evidence="1" key="1">
    <citation type="submission" date="2019-03" db="EMBL/GenBank/DDBJ databases">
        <authorList>
            <person name="Danneels B."/>
        </authorList>
    </citation>
    <scope>NUCLEOTIDE SEQUENCE</scope>
</reference>
<evidence type="ECO:0000313" key="4">
    <source>
        <dbReference type="EMBL" id="VFR58947.1"/>
    </source>
</evidence>
<evidence type="ECO:0000313" key="1">
    <source>
        <dbReference type="EMBL" id="VFR25237.1"/>
    </source>
</evidence>
<evidence type="ECO:0000313" key="2">
    <source>
        <dbReference type="EMBL" id="VFR47975.1"/>
    </source>
</evidence>
<dbReference type="EMBL" id="CAADIK010000030">
    <property type="protein sequence ID" value="VFR72828.1"/>
    <property type="molecule type" value="Genomic_DNA"/>
</dbReference>
<organism evidence="1">
    <name type="scientific">plant metagenome</name>
    <dbReference type="NCBI Taxonomy" id="1297885"/>
    <lineage>
        <taxon>unclassified sequences</taxon>
        <taxon>metagenomes</taxon>
        <taxon>organismal metagenomes</taxon>
    </lineage>
</organism>
<evidence type="ECO:0000313" key="7">
    <source>
        <dbReference type="EMBL" id="VFR94042.1"/>
    </source>
</evidence>
<dbReference type="Gene3D" id="2.40.160.20">
    <property type="match status" value="1"/>
</dbReference>
<dbReference type="GO" id="GO:0055085">
    <property type="term" value="P:transmembrane transport"/>
    <property type="evidence" value="ECO:0007669"/>
    <property type="project" value="TreeGrafter"/>
</dbReference>
<sequence>MNSSVRAGLIAASLLATGLTMAPVQAHEAGDWLLKAGVTQVRPKSDNGSALNGAINLDADSSTRPSLSLTYMATRNVGIELLAAVPFKHDVHGSGAVNGKIVESKQLPPTLTVQWHFLPESRVQPYVGIGLNYTNFFDTKAVGALEGSKVRLSDSWGFAAQIGADVMIDKNWFFNASLRYIDISTDVKLNGQKIGTAKIDPWVPTIAVGYRF</sequence>
<dbReference type="InterPro" id="IPR005618">
    <property type="entry name" value="OMPW"/>
</dbReference>
<dbReference type="EMBL" id="CAADIG010000025">
    <property type="protein sequence ID" value="VFR47975.1"/>
    <property type="molecule type" value="Genomic_DNA"/>
</dbReference>